<feature type="compositionally biased region" description="Basic and acidic residues" evidence="1">
    <location>
        <begin position="19"/>
        <end position="30"/>
    </location>
</feature>
<dbReference type="Proteomes" id="UP000092993">
    <property type="component" value="Unassembled WGS sequence"/>
</dbReference>
<feature type="region of interest" description="Disordered" evidence="1">
    <location>
        <begin position="1"/>
        <end position="115"/>
    </location>
</feature>
<feature type="compositionally biased region" description="Basic and acidic residues" evidence="1">
    <location>
        <begin position="40"/>
        <end position="65"/>
    </location>
</feature>
<feature type="compositionally biased region" description="Low complexity" evidence="1">
    <location>
        <begin position="211"/>
        <end position="221"/>
    </location>
</feature>
<dbReference type="AlphaFoldDB" id="A0A1C7LQA1"/>
<keyword evidence="3" id="KW-1185">Reference proteome</keyword>
<evidence type="ECO:0000313" key="2">
    <source>
        <dbReference type="EMBL" id="OBZ66995.1"/>
    </source>
</evidence>
<gene>
    <name evidence="2" type="ORF">A0H81_12972</name>
</gene>
<reference evidence="2 3" key="1">
    <citation type="submission" date="2016-03" db="EMBL/GenBank/DDBJ databases">
        <title>Whole genome sequencing of Grifola frondosa 9006-11.</title>
        <authorList>
            <person name="Min B."/>
            <person name="Park H."/>
            <person name="Kim J.-G."/>
            <person name="Cho H."/>
            <person name="Oh Y.-L."/>
            <person name="Kong W.-S."/>
            <person name="Choi I.-G."/>
        </authorList>
    </citation>
    <scope>NUCLEOTIDE SEQUENCE [LARGE SCALE GENOMIC DNA]</scope>
    <source>
        <strain evidence="2 3">9006-11</strain>
    </source>
</reference>
<feature type="compositionally biased region" description="Basic and acidic residues" evidence="1">
    <location>
        <begin position="269"/>
        <end position="278"/>
    </location>
</feature>
<dbReference type="OrthoDB" id="3358973at2759"/>
<comment type="caution">
    <text evidence="2">The sequence shown here is derived from an EMBL/GenBank/DDBJ whole genome shotgun (WGS) entry which is preliminary data.</text>
</comment>
<accession>A0A1C7LQA1</accession>
<name>A0A1C7LQA1_GRIFR</name>
<evidence type="ECO:0000256" key="1">
    <source>
        <dbReference type="SAM" id="MobiDB-lite"/>
    </source>
</evidence>
<proteinExistence type="predicted"/>
<sequence>MSSPQPLPSPPYSPDEEDISRAGKWPEEGPSHPGAAHVRNGKERAMGPDSDHTEGEGDESEHFDSDLGTDGYPPTNDQEAESQRVAETLRQWEMAERQRRKAARDSAASANAAPSFVSDVTRRASLLWPSRMSRRASSGGVGTHHMLRTTDDSVPLDNIDPHHAISIPSPDPAENPFATPNASRISLNEPQQSAIMHASGDSASLSVETVPAPASSSASRPMLEAYSLPKPPPPEPLGLPPPRSPPPRTATPHANRPPEPIPRPAVTHMTEDEPEPKPTRWWTEWLCGCTEGADRGGDHQAGRTNPFE</sequence>
<dbReference type="OMA" id="VRWWHEW"/>
<evidence type="ECO:0000313" key="3">
    <source>
        <dbReference type="Proteomes" id="UP000092993"/>
    </source>
</evidence>
<feature type="compositionally biased region" description="Low complexity" evidence="1">
    <location>
        <begin position="105"/>
        <end position="115"/>
    </location>
</feature>
<feature type="region of interest" description="Disordered" evidence="1">
    <location>
        <begin position="131"/>
        <end position="279"/>
    </location>
</feature>
<feature type="compositionally biased region" description="Pro residues" evidence="1">
    <location>
        <begin position="1"/>
        <end position="13"/>
    </location>
</feature>
<feature type="compositionally biased region" description="Polar residues" evidence="1">
    <location>
        <begin position="178"/>
        <end position="194"/>
    </location>
</feature>
<dbReference type="EMBL" id="LUGG01000025">
    <property type="protein sequence ID" value="OBZ66995.1"/>
    <property type="molecule type" value="Genomic_DNA"/>
</dbReference>
<protein>
    <submittedName>
        <fullName evidence="2">Uncharacterized protein</fullName>
    </submittedName>
</protein>
<organism evidence="2 3">
    <name type="scientific">Grifola frondosa</name>
    <name type="common">Maitake</name>
    <name type="synonym">Polyporus frondosus</name>
    <dbReference type="NCBI Taxonomy" id="5627"/>
    <lineage>
        <taxon>Eukaryota</taxon>
        <taxon>Fungi</taxon>
        <taxon>Dikarya</taxon>
        <taxon>Basidiomycota</taxon>
        <taxon>Agaricomycotina</taxon>
        <taxon>Agaricomycetes</taxon>
        <taxon>Polyporales</taxon>
        <taxon>Grifolaceae</taxon>
        <taxon>Grifola</taxon>
    </lineage>
</organism>
<feature type="compositionally biased region" description="Pro residues" evidence="1">
    <location>
        <begin position="229"/>
        <end position="263"/>
    </location>
</feature>